<dbReference type="InterPro" id="IPR051459">
    <property type="entry name" value="Cytochrome_c-type_DH"/>
</dbReference>
<evidence type="ECO:0000313" key="7">
    <source>
        <dbReference type="EMBL" id="SME89044.1"/>
    </source>
</evidence>
<reference evidence="7 8" key="1">
    <citation type="submission" date="2017-04" db="EMBL/GenBank/DDBJ databases">
        <authorList>
            <person name="Afonso C.L."/>
            <person name="Miller P.J."/>
            <person name="Scott M.A."/>
            <person name="Spackman E."/>
            <person name="Goraichik I."/>
            <person name="Dimitrov K.M."/>
            <person name="Suarez D.L."/>
            <person name="Swayne D.E."/>
        </authorList>
    </citation>
    <scope>NUCLEOTIDE SEQUENCE [LARGE SCALE GENOMIC DNA]</scope>
    <source>
        <strain evidence="7 8">USBA 355</strain>
    </source>
</reference>
<evidence type="ECO:0000256" key="5">
    <source>
        <dbReference type="SAM" id="SignalP"/>
    </source>
</evidence>
<dbReference type="GO" id="GO:0020037">
    <property type="term" value="F:heme binding"/>
    <property type="evidence" value="ECO:0007669"/>
    <property type="project" value="InterPro"/>
</dbReference>
<keyword evidence="8" id="KW-1185">Reference proteome</keyword>
<evidence type="ECO:0000313" key="8">
    <source>
        <dbReference type="Proteomes" id="UP000192917"/>
    </source>
</evidence>
<dbReference type="AlphaFoldDB" id="A0A1Y6B347"/>
<dbReference type="Gene3D" id="1.10.760.10">
    <property type="entry name" value="Cytochrome c-like domain"/>
    <property type="match status" value="1"/>
</dbReference>
<feature type="chain" id="PRO_5012328360" evidence="5">
    <location>
        <begin position="34"/>
        <end position="225"/>
    </location>
</feature>
<feature type="signal peptide" evidence="5">
    <location>
        <begin position="1"/>
        <end position="33"/>
    </location>
</feature>
<dbReference type="Pfam" id="PF00034">
    <property type="entry name" value="Cytochrom_C"/>
    <property type="match status" value="1"/>
</dbReference>
<proteinExistence type="predicted"/>
<dbReference type="SUPFAM" id="SSF46626">
    <property type="entry name" value="Cytochrome c"/>
    <property type="match status" value="1"/>
</dbReference>
<dbReference type="RefSeq" id="WP_085120530.1">
    <property type="nucleotide sequence ID" value="NZ_FWZX01000001.1"/>
</dbReference>
<protein>
    <submittedName>
        <fullName evidence="7">Sulfur dehydrogenase subunit SoxD</fullName>
    </submittedName>
</protein>
<gene>
    <name evidence="7" type="ORF">SAMN05428998_101170</name>
</gene>
<dbReference type="PANTHER" id="PTHR35008">
    <property type="entry name" value="BLL4482 PROTEIN-RELATED"/>
    <property type="match status" value="1"/>
</dbReference>
<evidence type="ECO:0000256" key="1">
    <source>
        <dbReference type="ARBA" id="ARBA00022617"/>
    </source>
</evidence>
<dbReference type="InterPro" id="IPR009056">
    <property type="entry name" value="Cyt_c-like_dom"/>
</dbReference>
<keyword evidence="3 4" id="KW-0408">Iron</keyword>
<dbReference type="EMBL" id="FWZX01000001">
    <property type="protein sequence ID" value="SME89044.1"/>
    <property type="molecule type" value="Genomic_DNA"/>
</dbReference>
<dbReference type="Proteomes" id="UP000192917">
    <property type="component" value="Unassembled WGS sequence"/>
</dbReference>
<evidence type="ECO:0000256" key="2">
    <source>
        <dbReference type="ARBA" id="ARBA00022723"/>
    </source>
</evidence>
<keyword evidence="2 4" id="KW-0479">Metal-binding</keyword>
<organism evidence="7 8">
    <name type="scientific">Tistlia consotensis USBA 355</name>
    <dbReference type="NCBI Taxonomy" id="560819"/>
    <lineage>
        <taxon>Bacteria</taxon>
        <taxon>Pseudomonadati</taxon>
        <taxon>Pseudomonadota</taxon>
        <taxon>Alphaproteobacteria</taxon>
        <taxon>Rhodospirillales</taxon>
        <taxon>Rhodovibrionaceae</taxon>
        <taxon>Tistlia</taxon>
    </lineage>
</organism>
<keyword evidence="1 4" id="KW-0349">Heme</keyword>
<evidence type="ECO:0000256" key="3">
    <source>
        <dbReference type="ARBA" id="ARBA00023004"/>
    </source>
</evidence>
<dbReference type="PANTHER" id="PTHR35008:SF8">
    <property type="entry name" value="ALCOHOL DEHYDROGENASE CYTOCHROME C SUBUNIT"/>
    <property type="match status" value="1"/>
</dbReference>
<feature type="domain" description="Cytochrome c" evidence="6">
    <location>
        <begin position="68"/>
        <end position="156"/>
    </location>
</feature>
<dbReference type="InterPro" id="IPR036909">
    <property type="entry name" value="Cyt_c-like_dom_sf"/>
</dbReference>
<sequence length="225" mass="24119">MSVWDKARWATLLTATALSLAMLGGLSVHPARAAEQRYGLGTPATPEEIAGWNIDVRPDGLGLPEGSGSVADGEQIFLERCAACHGEFGEGAGRFPVLMGGQGTLDKAAPVKTIGSYWPYASTVWDYVHRAMPFGDAESLSADETYAVVAYLLNINDIVGDDFVLTKENLPKIVMPNAKGFFTMDAPEFQPYEPCMKDCKKEVKVIGHARVIDVTPDKPAGAGVE</sequence>
<dbReference type="STRING" id="560819.SAMN05428998_101170"/>
<evidence type="ECO:0000259" key="6">
    <source>
        <dbReference type="PROSITE" id="PS51007"/>
    </source>
</evidence>
<keyword evidence="5" id="KW-0732">Signal</keyword>
<dbReference type="GO" id="GO:0046872">
    <property type="term" value="F:metal ion binding"/>
    <property type="evidence" value="ECO:0007669"/>
    <property type="project" value="UniProtKB-KW"/>
</dbReference>
<evidence type="ECO:0000256" key="4">
    <source>
        <dbReference type="PROSITE-ProRule" id="PRU00433"/>
    </source>
</evidence>
<name>A0A1Y6B347_9PROT</name>
<dbReference type="PROSITE" id="PS51007">
    <property type="entry name" value="CYTC"/>
    <property type="match status" value="1"/>
</dbReference>
<dbReference type="GO" id="GO:0009055">
    <property type="term" value="F:electron transfer activity"/>
    <property type="evidence" value="ECO:0007669"/>
    <property type="project" value="InterPro"/>
</dbReference>
<accession>A0A1Y6B347</accession>